<dbReference type="OrthoDB" id="7737888at2759"/>
<proteinExistence type="predicted"/>
<protein>
    <submittedName>
        <fullName evidence="1">Uncharacterized protein</fullName>
    </submittedName>
</protein>
<evidence type="ECO:0000313" key="2">
    <source>
        <dbReference type="Proteomes" id="UP001107558"/>
    </source>
</evidence>
<evidence type="ECO:0000313" key="1">
    <source>
        <dbReference type="EMBL" id="KAG5676888.1"/>
    </source>
</evidence>
<dbReference type="Proteomes" id="UP001107558">
    <property type="component" value="Chromosome 2"/>
</dbReference>
<dbReference type="AlphaFoldDB" id="A0A9J6C4V9"/>
<accession>A0A9J6C4V9</accession>
<organism evidence="1 2">
    <name type="scientific">Polypedilum vanderplanki</name>
    <name type="common">Sleeping chironomid midge</name>
    <dbReference type="NCBI Taxonomy" id="319348"/>
    <lineage>
        <taxon>Eukaryota</taxon>
        <taxon>Metazoa</taxon>
        <taxon>Ecdysozoa</taxon>
        <taxon>Arthropoda</taxon>
        <taxon>Hexapoda</taxon>
        <taxon>Insecta</taxon>
        <taxon>Pterygota</taxon>
        <taxon>Neoptera</taxon>
        <taxon>Endopterygota</taxon>
        <taxon>Diptera</taxon>
        <taxon>Nematocera</taxon>
        <taxon>Chironomoidea</taxon>
        <taxon>Chironomidae</taxon>
        <taxon>Chironominae</taxon>
        <taxon>Polypedilum</taxon>
        <taxon>Polypedilum</taxon>
    </lineage>
</organism>
<sequence>MPYCFCDSARFTGGYLNYNTNNVIEISLKFEKITNESKFNTNLKRNANFLELSNKTLKDVFNNSNLVHDCVRDLLKNVFNTKSQADTNNTSCSNNETLSTPLTIKTADVIVHQHSTAIDDILIKNNNEYNADNIMGDLKVSERNSSKRSSMKSSKSMEVILPNSTSRTKIIAKSPDESKAKSVGNINDEKLSNGGEYENGESIELIFISDEFVSKVQNEQVIIVDEKDSKRRDSLINKKKIVIITDQYKEKVLRNNSIILTNEKKILKKDKKSKTYNTNSNSFLSYDEPDEKFDLKQFDKN</sequence>
<keyword evidence="2" id="KW-1185">Reference proteome</keyword>
<reference evidence="1" key="1">
    <citation type="submission" date="2021-03" db="EMBL/GenBank/DDBJ databases">
        <title>Chromosome level genome of the anhydrobiotic midge Polypedilum vanderplanki.</title>
        <authorList>
            <person name="Yoshida Y."/>
            <person name="Kikawada T."/>
            <person name="Gusev O."/>
        </authorList>
    </citation>
    <scope>NUCLEOTIDE SEQUENCE</scope>
    <source>
        <strain evidence="1">NIAS01</strain>
        <tissue evidence="1">Whole body or cell culture</tissue>
    </source>
</reference>
<gene>
    <name evidence="1" type="ORF">PVAND_006692</name>
</gene>
<comment type="caution">
    <text evidence="1">The sequence shown here is derived from an EMBL/GenBank/DDBJ whole genome shotgun (WGS) entry which is preliminary data.</text>
</comment>
<name>A0A9J6C4V9_POLVA</name>
<dbReference type="EMBL" id="JADBJN010000002">
    <property type="protein sequence ID" value="KAG5676888.1"/>
    <property type="molecule type" value="Genomic_DNA"/>
</dbReference>